<dbReference type="InterPro" id="IPR052360">
    <property type="entry name" value="Transcr_Regulatory_Proteins"/>
</dbReference>
<dbReference type="GO" id="GO:0000981">
    <property type="term" value="F:DNA-binding transcription factor activity, RNA polymerase II-specific"/>
    <property type="evidence" value="ECO:0007669"/>
    <property type="project" value="InterPro"/>
</dbReference>
<feature type="region of interest" description="Disordered" evidence="7">
    <location>
        <begin position="1"/>
        <end position="28"/>
    </location>
</feature>
<dbReference type="Gene3D" id="4.10.240.10">
    <property type="entry name" value="Zn(2)-C6 fungal-type DNA-binding domain"/>
    <property type="match status" value="1"/>
</dbReference>
<proteinExistence type="predicted"/>
<evidence type="ECO:0000256" key="5">
    <source>
        <dbReference type="ARBA" id="ARBA00023163"/>
    </source>
</evidence>
<dbReference type="GeneID" id="28828769"/>
<feature type="compositionally biased region" description="Basic and acidic residues" evidence="7">
    <location>
        <begin position="1"/>
        <end position="23"/>
    </location>
</feature>
<dbReference type="GO" id="GO:0003677">
    <property type="term" value="F:DNA binding"/>
    <property type="evidence" value="ECO:0007669"/>
    <property type="project" value="UniProtKB-KW"/>
</dbReference>
<dbReference type="SUPFAM" id="SSF57701">
    <property type="entry name" value="Zn2/Cys6 DNA-binding domain"/>
    <property type="match status" value="1"/>
</dbReference>
<evidence type="ECO:0000259" key="8">
    <source>
        <dbReference type="PROSITE" id="PS50048"/>
    </source>
</evidence>
<dbReference type="EMBL" id="KQ947443">
    <property type="protein sequence ID" value="KUJ06882.1"/>
    <property type="molecule type" value="Genomic_DNA"/>
</dbReference>
<dbReference type="PANTHER" id="PTHR36206:SF4">
    <property type="entry name" value="HYPOTHETICAL CONSERVED PROTEIN (EUROFUNG)-RELATED"/>
    <property type="match status" value="1"/>
</dbReference>
<keyword evidence="2" id="KW-0862">Zinc</keyword>
<dbReference type="PROSITE" id="PS00463">
    <property type="entry name" value="ZN2_CY6_FUNGAL_1"/>
    <property type="match status" value="1"/>
</dbReference>
<gene>
    <name evidence="9" type="ORF">LY89DRAFT_726283</name>
</gene>
<name>A0A132B3B0_MOLSC</name>
<dbReference type="InterPro" id="IPR021858">
    <property type="entry name" value="Fun_TF"/>
</dbReference>
<keyword evidence="5" id="KW-0804">Transcription</keyword>
<dbReference type="KEGG" id="psco:LY89DRAFT_726283"/>
<dbReference type="AlphaFoldDB" id="A0A132B3B0"/>
<keyword evidence="6" id="KW-0539">Nucleus</keyword>
<dbReference type="Proteomes" id="UP000070700">
    <property type="component" value="Unassembled WGS sequence"/>
</dbReference>
<protein>
    <recommendedName>
        <fullName evidence="8">Zn(2)-C6 fungal-type domain-containing protein</fullName>
    </recommendedName>
</protein>
<feature type="domain" description="Zn(2)-C6 fungal-type" evidence="8">
    <location>
        <begin position="36"/>
        <end position="64"/>
    </location>
</feature>
<keyword evidence="3" id="KW-0805">Transcription regulation</keyword>
<dbReference type="RefSeq" id="XP_018061237.1">
    <property type="nucleotide sequence ID" value="XM_018219043.1"/>
</dbReference>
<dbReference type="PANTHER" id="PTHR36206">
    <property type="entry name" value="ASPERCRYPTIN BIOSYNTHESIS CLUSTER-SPECIFIC TRANSCRIPTION REGULATOR ATNN-RELATED"/>
    <property type="match status" value="1"/>
</dbReference>
<evidence type="ECO:0000256" key="4">
    <source>
        <dbReference type="ARBA" id="ARBA00023125"/>
    </source>
</evidence>
<evidence type="ECO:0000256" key="3">
    <source>
        <dbReference type="ARBA" id="ARBA00023015"/>
    </source>
</evidence>
<evidence type="ECO:0000313" key="9">
    <source>
        <dbReference type="EMBL" id="KUJ06882.1"/>
    </source>
</evidence>
<dbReference type="InterPro" id="IPR001138">
    <property type="entry name" value="Zn2Cys6_DnaBD"/>
</dbReference>
<reference evidence="9 10" key="1">
    <citation type="submission" date="2015-10" db="EMBL/GenBank/DDBJ databases">
        <title>Full genome of DAOMC 229536 Phialocephala scopiformis, a fungal endophyte of spruce producing the potent anti-insectan compound rugulosin.</title>
        <authorList>
            <consortium name="DOE Joint Genome Institute"/>
            <person name="Walker A.K."/>
            <person name="Frasz S.L."/>
            <person name="Seifert K.A."/>
            <person name="Miller J.D."/>
            <person name="Mondo S.J."/>
            <person name="Labutti K."/>
            <person name="Lipzen A."/>
            <person name="Dockter R."/>
            <person name="Kennedy M."/>
            <person name="Grigoriev I.V."/>
            <person name="Spatafora J.W."/>
        </authorList>
    </citation>
    <scope>NUCLEOTIDE SEQUENCE [LARGE SCALE GENOMIC DNA]</scope>
    <source>
        <strain evidence="9 10">CBS 120377</strain>
    </source>
</reference>
<evidence type="ECO:0000256" key="2">
    <source>
        <dbReference type="ARBA" id="ARBA00022833"/>
    </source>
</evidence>
<dbReference type="OrthoDB" id="3598904at2759"/>
<organism evidence="9 10">
    <name type="scientific">Mollisia scopiformis</name>
    <name type="common">Conifer needle endophyte fungus</name>
    <name type="synonym">Phialocephala scopiformis</name>
    <dbReference type="NCBI Taxonomy" id="149040"/>
    <lineage>
        <taxon>Eukaryota</taxon>
        <taxon>Fungi</taxon>
        <taxon>Dikarya</taxon>
        <taxon>Ascomycota</taxon>
        <taxon>Pezizomycotina</taxon>
        <taxon>Leotiomycetes</taxon>
        <taxon>Helotiales</taxon>
        <taxon>Mollisiaceae</taxon>
        <taxon>Mollisia</taxon>
    </lineage>
</organism>
<dbReference type="Pfam" id="PF00172">
    <property type="entry name" value="Zn_clus"/>
    <property type="match status" value="1"/>
</dbReference>
<evidence type="ECO:0000256" key="6">
    <source>
        <dbReference type="ARBA" id="ARBA00023242"/>
    </source>
</evidence>
<accession>A0A132B3B0</accession>
<keyword evidence="4" id="KW-0238">DNA-binding</keyword>
<evidence type="ECO:0000256" key="7">
    <source>
        <dbReference type="SAM" id="MobiDB-lite"/>
    </source>
</evidence>
<dbReference type="Pfam" id="PF11951">
    <property type="entry name" value="Fungal_trans_2"/>
    <property type="match status" value="1"/>
</dbReference>
<dbReference type="CDD" id="cd00067">
    <property type="entry name" value="GAL4"/>
    <property type="match status" value="1"/>
</dbReference>
<dbReference type="InParanoid" id="A0A132B3B0"/>
<sequence length="623" mass="71684">MMASLDGKEGRDGKDGGKEEASGTRKRVQHPKVRSGCLTCKKRRVKCDERKPLCLRCEKFGVKCDGYLRPVRVHLEPTKTAHRILVPRKRSSTTPPTTPPFEVKKPRFSNEDEMRYFRLFCEKTSYHLSGYNDPNLWTRIVLQASEADDSIRHAVISIGALDMTTAMMRDLENSNAREHHFFALKLYSKAIRGMREVVLRQKEKHDMQTALVASMLIVCFETYHGNYASAAQQIRTGVRLIEDQKSKNDGWAVEEDLIRVFDRLDVQSMSHSDPYSIDEHMVLKNVYAADLENLPPVFLDIKTARDYFNFMSRRVCHFAPIAWKLKHSDSQKSSHSVSDYINKNWLVTMIEELGKFVRLSEAWMESFTPLYMKAREEAKQKSPSKRLSNSSMLALALSNYCLCMRVAFRHFLDANEIAWDKSNAEFREILENVEVLMANQDDYVFSFDLRTVWPLDVVAKKCRVSAMRWRAIQLLKEKPRREGIWDSVVAAMVGEWVINIEEEGMLDDGTVPESSRVRNIGVELDSENRKAKVWCYLPASDGSGDQDLLPRKRQTYLEWGSSRWNGGFVDVMKSGDPYQSGLRKRDEDFIAVEEEKSMSMYFNARPFEGADDTASDISPQVGF</sequence>
<dbReference type="SMART" id="SM00066">
    <property type="entry name" value="GAL4"/>
    <property type="match status" value="1"/>
</dbReference>
<keyword evidence="10" id="KW-1185">Reference proteome</keyword>
<dbReference type="PROSITE" id="PS50048">
    <property type="entry name" value="ZN2_CY6_FUNGAL_2"/>
    <property type="match status" value="1"/>
</dbReference>
<keyword evidence="1" id="KW-0479">Metal-binding</keyword>
<dbReference type="InterPro" id="IPR036864">
    <property type="entry name" value="Zn2-C6_fun-type_DNA-bd_sf"/>
</dbReference>
<evidence type="ECO:0000313" key="10">
    <source>
        <dbReference type="Proteomes" id="UP000070700"/>
    </source>
</evidence>
<dbReference type="GO" id="GO:0008270">
    <property type="term" value="F:zinc ion binding"/>
    <property type="evidence" value="ECO:0007669"/>
    <property type="project" value="InterPro"/>
</dbReference>
<evidence type="ECO:0000256" key="1">
    <source>
        <dbReference type="ARBA" id="ARBA00022723"/>
    </source>
</evidence>